<sequence>MVRIAQFFYNHRDDRDFPSPSHLAVMDEDESEALGNDLYLDVTTSGGSLRSMLPHARFIHAAYKPPTPFQMSSWRSWLRDRLGVHTQPRIVGGRLSPEFREMVKSLSAAPSKLLRVLQEYWHYISEEVSPDGLEELSQVAVVCMDGARHQLAETALRRRSLSLAQIPSQCLHFVDAPNPDDHQWDFLAKLGVMLEPNAHAWLEVLKRLQMTAQPSPASLTPIVEEAYKQLDARFNEASGDIRRAFREYPLLLLTSRDDGDVSTKCQWIGMNGAYWHGPSYLKDILIEPSYPWMKEFFVDRLGLASLTPPSVVIDRLLRIAETEADKPLPQSVQNVVEDILLTLSEWRVQPLTSAADIASQLKRLKDKAIFPVKATDSGLVTLRRVDGFYVHRGQLKEAEMVMGRVPLLATTLKLRIPDIQPLLDGDMWSTSVKYLEPPVLDIQYGFRGEFEPCTSLRERFTDPLRLECIRSTICYKLGRRSRWRESRELQFADKLQTLTIGIVDAIMLTISLPAEKISHETYLPSHLEETDDALVLRIARESISTADGEFTLQLSRHLSGVGIDLCRAIIYVQQPLQTVYNILREEGIDIIRADYLDDDGHTFHWGENQHMQLQPVLSESGSVKERLAARDDHGVTSGTGSASSTTIAHTAPQSGQQSLQTSVIETRSHRSLADQVDDAVHDLEKNFSVISLDADAVYTPESLKNTQSEVDLPSMVTSISRPKASKSSLGAAASTGIPGTDMSDLVAAPAAATNRAAETTAEASGTVGRISTGATSGIASLFVALASPAAAFDSISDHQIINGIMGERYAYEVLRKLLGPNFGPDNWTSELRGQVPGFTHYEGDSLADFRCPDDDGILTRLWYGGEVKQRWQSDWPTYHIEVKSTSRSSEEPFHMKRVQLRTVSL</sequence>
<dbReference type="Proteomes" id="UP000298390">
    <property type="component" value="Unassembled WGS sequence"/>
</dbReference>
<feature type="compositionally biased region" description="Low complexity" evidence="1">
    <location>
        <begin position="635"/>
        <end position="651"/>
    </location>
</feature>
<evidence type="ECO:0000313" key="2">
    <source>
        <dbReference type="EMBL" id="TFY59488.1"/>
    </source>
</evidence>
<feature type="region of interest" description="Disordered" evidence="1">
    <location>
        <begin position="631"/>
        <end position="658"/>
    </location>
</feature>
<dbReference type="STRING" id="34475.A0A4Y9YC88"/>
<proteinExistence type="predicted"/>
<gene>
    <name evidence="2" type="ORF">EVJ58_g5746</name>
</gene>
<accession>A0A4Y9YC88</accession>
<dbReference type="AlphaFoldDB" id="A0A4Y9YC88"/>
<protein>
    <submittedName>
        <fullName evidence="2">Uncharacterized protein</fullName>
    </submittedName>
</protein>
<reference evidence="2 3" key="1">
    <citation type="submission" date="2019-01" db="EMBL/GenBank/DDBJ databases">
        <title>Genome sequencing of the rare red list fungi Fomitopsis rosea.</title>
        <authorList>
            <person name="Buettner E."/>
            <person name="Kellner H."/>
        </authorList>
    </citation>
    <scope>NUCLEOTIDE SEQUENCE [LARGE SCALE GENOMIC DNA]</scope>
    <source>
        <strain evidence="2 3">DSM 105464</strain>
    </source>
</reference>
<comment type="caution">
    <text evidence="2">The sequence shown here is derived from an EMBL/GenBank/DDBJ whole genome shotgun (WGS) entry which is preliminary data.</text>
</comment>
<organism evidence="2 3">
    <name type="scientific">Rhodofomes roseus</name>
    <dbReference type="NCBI Taxonomy" id="34475"/>
    <lineage>
        <taxon>Eukaryota</taxon>
        <taxon>Fungi</taxon>
        <taxon>Dikarya</taxon>
        <taxon>Basidiomycota</taxon>
        <taxon>Agaricomycotina</taxon>
        <taxon>Agaricomycetes</taxon>
        <taxon>Polyporales</taxon>
        <taxon>Rhodofomes</taxon>
    </lineage>
</organism>
<dbReference type="EMBL" id="SEKV01000301">
    <property type="protein sequence ID" value="TFY59488.1"/>
    <property type="molecule type" value="Genomic_DNA"/>
</dbReference>
<name>A0A4Y9YC88_9APHY</name>
<evidence type="ECO:0000256" key="1">
    <source>
        <dbReference type="SAM" id="MobiDB-lite"/>
    </source>
</evidence>
<evidence type="ECO:0000313" key="3">
    <source>
        <dbReference type="Proteomes" id="UP000298390"/>
    </source>
</evidence>